<comment type="caution">
    <text evidence="2">The sequence shown here is derived from an EMBL/GenBank/DDBJ whole genome shotgun (WGS) entry which is preliminary data.</text>
</comment>
<reference evidence="3" key="1">
    <citation type="journal article" date="2020" name="Nat. Commun.">
        <title>Genome assembly of wild tea tree DASZ reveals pedigree and selection history of tea varieties.</title>
        <authorList>
            <person name="Zhang W."/>
            <person name="Zhang Y."/>
            <person name="Qiu H."/>
            <person name="Guo Y."/>
            <person name="Wan H."/>
            <person name="Zhang X."/>
            <person name="Scossa F."/>
            <person name="Alseekh S."/>
            <person name="Zhang Q."/>
            <person name="Wang P."/>
            <person name="Xu L."/>
            <person name="Schmidt M.H."/>
            <person name="Jia X."/>
            <person name="Li D."/>
            <person name="Zhu A."/>
            <person name="Guo F."/>
            <person name="Chen W."/>
            <person name="Ni D."/>
            <person name="Usadel B."/>
            <person name="Fernie A.R."/>
            <person name="Wen W."/>
        </authorList>
    </citation>
    <scope>NUCLEOTIDE SEQUENCE [LARGE SCALE GENOMIC DNA]</scope>
    <source>
        <strain evidence="3">cv. G240</strain>
    </source>
</reference>
<keyword evidence="3" id="KW-1185">Reference proteome</keyword>
<dbReference type="EMBL" id="JACBKZ010000012">
    <property type="protein sequence ID" value="KAF5937592.1"/>
    <property type="molecule type" value="Genomic_DNA"/>
</dbReference>
<dbReference type="AlphaFoldDB" id="A0A7J7GA00"/>
<reference evidence="2 3" key="2">
    <citation type="submission" date="2020-07" db="EMBL/GenBank/DDBJ databases">
        <title>Genome assembly of wild tea tree DASZ reveals pedigree and selection history of tea varieties.</title>
        <authorList>
            <person name="Zhang W."/>
        </authorList>
    </citation>
    <scope>NUCLEOTIDE SEQUENCE [LARGE SCALE GENOMIC DNA]</scope>
    <source>
        <strain evidence="3">cv. G240</strain>
        <tissue evidence="2">Leaf</tissue>
    </source>
</reference>
<evidence type="ECO:0000313" key="3">
    <source>
        <dbReference type="Proteomes" id="UP000593564"/>
    </source>
</evidence>
<name>A0A7J7GA00_CAMSI</name>
<feature type="region of interest" description="Disordered" evidence="1">
    <location>
        <begin position="73"/>
        <end position="92"/>
    </location>
</feature>
<evidence type="ECO:0000313" key="2">
    <source>
        <dbReference type="EMBL" id="KAF5937592.1"/>
    </source>
</evidence>
<gene>
    <name evidence="2" type="ORF">HYC85_025098</name>
</gene>
<feature type="compositionally biased region" description="Basic and acidic residues" evidence="1">
    <location>
        <begin position="78"/>
        <end position="92"/>
    </location>
</feature>
<protein>
    <submittedName>
        <fullName evidence="2">Uncharacterized protein</fullName>
    </submittedName>
</protein>
<feature type="region of interest" description="Disordered" evidence="1">
    <location>
        <begin position="1"/>
        <end position="23"/>
    </location>
</feature>
<accession>A0A7J7GA00</accession>
<dbReference type="Proteomes" id="UP000593564">
    <property type="component" value="Unassembled WGS sequence"/>
</dbReference>
<proteinExistence type="predicted"/>
<evidence type="ECO:0000256" key="1">
    <source>
        <dbReference type="SAM" id="MobiDB-lite"/>
    </source>
</evidence>
<sequence length="92" mass="10343">MVVSSSKPVSIPTSNRTYISQDHPTLPCKRRLSEGKSFSNFFGFNAEKFKFSLDSTQRKFKFLWIHKDAVADDGTLPKNKDAPKGESASSRD</sequence>
<organism evidence="2 3">
    <name type="scientific">Camellia sinensis</name>
    <name type="common">Tea plant</name>
    <name type="synonym">Thea sinensis</name>
    <dbReference type="NCBI Taxonomy" id="4442"/>
    <lineage>
        <taxon>Eukaryota</taxon>
        <taxon>Viridiplantae</taxon>
        <taxon>Streptophyta</taxon>
        <taxon>Embryophyta</taxon>
        <taxon>Tracheophyta</taxon>
        <taxon>Spermatophyta</taxon>
        <taxon>Magnoliopsida</taxon>
        <taxon>eudicotyledons</taxon>
        <taxon>Gunneridae</taxon>
        <taxon>Pentapetalae</taxon>
        <taxon>asterids</taxon>
        <taxon>Ericales</taxon>
        <taxon>Theaceae</taxon>
        <taxon>Camellia</taxon>
    </lineage>
</organism>